<dbReference type="Pfam" id="PF13289">
    <property type="entry name" value="SIR2_2"/>
    <property type="match status" value="1"/>
</dbReference>
<organism evidence="1 2">
    <name type="scientific">Vibrio diazotrophicus</name>
    <dbReference type="NCBI Taxonomy" id="685"/>
    <lineage>
        <taxon>Bacteria</taxon>
        <taxon>Pseudomonadati</taxon>
        <taxon>Pseudomonadota</taxon>
        <taxon>Gammaproteobacteria</taxon>
        <taxon>Vibrionales</taxon>
        <taxon>Vibrionaceae</taxon>
        <taxon>Vibrio</taxon>
    </lineage>
</organism>
<sequence>MSCIEQLPEDAKMNLFASLFNENYFLWIGSGFSYNFGFGSWEDVLKTISKTIEYPLELDVTNPLKAAELLCSYAINYLEYDEYKFNSLVSSSLLLLKKNGVKPDWVRRFRAFSPNTIVTTNWDDQLESIFDDLVNVVVRKDKSPQVSNKGRNIFKIHGDVGRPSSIVVTQSQYFSFQREDTYLNRKIYTLFSEASPVFLGYSLTDPNISFLYDEVYAHLGENKPPAFMVVHPSVKDEVLEESKLLFQNKNIHIIKAEIGEFLEDLSIEYREYKKSTRRFFVEYNNIKERLIEIVNSIIENKSLKQSRVLNIFNSKDSRQQAVKALVEVLSNQQIYKEFGGELLSPENRMSYREIDRMVEAIIWMTNKNGYPSAEVKEQFYVSVMDLCAKSDGVWDFYSARRPFTNILRISPGLESNIFEDRIDHIVSILRWSGKGQLGKCWATWDEYCNRIDWFNEHDIDEILGELGTNGRFPYRDSDKKWLEKLKQCKNSTKAQRKEIDKFIEV</sequence>
<proteinExistence type="predicted"/>
<comment type="caution">
    <text evidence="1">The sequence shown here is derived from an EMBL/GenBank/DDBJ whole genome shotgun (WGS) entry which is preliminary data.</text>
</comment>
<dbReference type="Proteomes" id="UP000236449">
    <property type="component" value="Unassembled WGS sequence"/>
</dbReference>
<dbReference type="AlphaFoldDB" id="A0A2J8HTD6"/>
<evidence type="ECO:0000313" key="1">
    <source>
        <dbReference type="EMBL" id="PNI01538.1"/>
    </source>
</evidence>
<dbReference type="OrthoDB" id="95129at2"/>
<dbReference type="RefSeq" id="WP_102967227.1">
    <property type="nucleotide sequence ID" value="NZ_POSK01000021.1"/>
</dbReference>
<reference evidence="1 2" key="1">
    <citation type="submission" date="2018-01" db="EMBL/GenBank/DDBJ databases">
        <title>Draft genome sequences of six Vibrio diazotrophicus strains isolated from deep-sea sediments of the Baltic Sea.</title>
        <authorList>
            <person name="Castillo D."/>
            <person name="Vandieken V."/>
            <person name="Chiang O."/>
            <person name="Middelboe M."/>
        </authorList>
    </citation>
    <scope>NUCLEOTIDE SEQUENCE [LARGE SCALE GENOMIC DNA]</scope>
    <source>
        <strain evidence="1 2">60.27F</strain>
    </source>
</reference>
<evidence type="ECO:0000313" key="2">
    <source>
        <dbReference type="Proteomes" id="UP000236449"/>
    </source>
</evidence>
<name>A0A2J8HTD6_VIBDI</name>
<dbReference type="EMBL" id="POSK01000021">
    <property type="protein sequence ID" value="PNI01538.1"/>
    <property type="molecule type" value="Genomic_DNA"/>
</dbReference>
<gene>
    <name evidence="1" type="ORF">C1N32_20255</name>
</gene>
<accession>A0A2J8HTD6</accession>
<protein>
    <submittedName>
        <fullName evidence="1">SIR2 family protein</fullName>
    </submittedName>
</protein>